<dbReference type="KEGG" id="vg:65118719"/>
<dbReference type="GeneID" id="65118719"/>
<dbReference type="RefSeq" id="YP_010101002.1">
    <property type="nucleotide sequence ID" value="NC_055786.1"/>
</dbReference>
<gene>
    <name evidence="1" type="primary">111</name>
    <name evidence="1" type="ORF">SEA_CICHOLASNAGE_111</name>
</gene>
<organism evidence="1 2">
    <name type="scientific">Mycobacterium phage CicholasNage</name>
    <dbReference type="NCBI Taxonomy" id="2500799"/>
    <lineage>
        <taxon>Viruses</taxon>
        <taxon>Duplodnaviria</taxon>
        <taxon>Heunggongvirae</taxon>
        <taxon>Uroviricota</taxon>
        <taxon>Caudoviricetes</taxon>
        <taxon>Vilmaviridae</taxon>
        <taxon>Lclasvirinae</taxon>
        <taxon>Bronvirus</taxon>
        <taxon>Bronvirus cicholasnage</taxon>
    </lineage>
</organism>
<sequence>MDRVVVNLVINVDLEEWANAFQIVGPRGARDDLKSLAVQAVQHELDKHGFRTTVTLK</sequence>
<dbReference type="Proteomes" id="UP000290122">
    <property type="component" value="Segment"/>
</dbReference>
<accession>A0A411BPG0</accession>
<dbReference type="EMBL" id="MK310144">
    <property type="protein sequence ID" value="QAY03521.1"/>
    <property type="molecule type" value="Genomic_DNA"/>
</dbReference>
<evidence type="ECO:0000313" key="2">
    <source>
        <dbReference type="Proteomes" id="UP000290122"/>
    </source>
</evidence>
<protein>
    <submittedName>
        <fullName evidence="1">Uncharacterized protein</fullName>
    </submittedName>
</protein>
<reference evidence="1 2" key="1">
    <citation type="submission" date="2018-12" db="EMBL/GenBank/DDBJ databases">
        <authorList>
            <person name="Broussard A.C."/>
            <person name="Carter S.T."/>
            <person name="Coggin J.S."/>
            <person name="Cramer N.A."/>
            <person name="Crawford A.P."/>
            <person name="Crespo I.A."/>
            <person name="DeBellas B.V."/>
            <person name="Dodd E.C."/>
            <person name="Ellis C.M."/>
            <person name="Ellison A.M."/>
            <person name="Hidalgo M.O."/>
            <person name="Janoski J.R."/>
            <person name="Kim I."/>
            <person name="Kovats T.A."/>
            <person name="Lerdritsomboon C."/>
            <person name="Lynam C.H."/>
            <person name="McKenna C.M."/>
            <person name="Meyer C.M."/>
            <person name="Nickerson B.H."/>
            <person name="Oberle N.R."/>
            <person name="Olenick B.R."/>
            <person name="Pitts Q.F."/>
            <person name="Raeesian S.A."/>
            <person name="Raney S.B."/>
            <person name="Reyes P.J."/>
            <person name="Rivera G.J."/>
            <person name="Simon A.M."/>
            <person name="Smith R.M."/>
            <person name="Tran C.A."/>
            <person name="Truban R.G."/>
            <person name="Van V."/>
            <person name="Voshell S.M."/>
            <person name="Walker C.L."/>
            <person name="Walter M.E."/>
            <person name="Whalley N.M."/>
            <person name="Garlena R.A."/>
            <person name="Russell D.A."/>
            <person name="Pope W.H."/>
            <person name="Jacobs-Sera D."/>
            <person name="Hatfull G.F."/>
        </authorList>
    </citation>
    <scope>NUCLEOTIDE SEQUENCE [LARGE SCALE GENOMIC DNA]</scope>
</reference>
<name>A0A411BPG0_9CAUD</name>
<proteinExistence type="predicted"/>
<keyword evidence="2" id="KW-1185">Reference proteome</keyword>
<evidence type="ECO:0000313" key="1">
    <source>
        <dbReference type="EMBL" id="QAY03521.1"/>
    </source>
</evidence>